<feature type="chain" id="PRO_5022055412" evidence="1">
    <location>
        <begin position="20"/>
        <end position="110"/>
    </location>
</feature>
<dbReference type="OrthoDB" id="5430620at2759"/>
<sequence>MKFTTAFAAVAAFTGVASAAAIEARDTCEPEYGVCYAPGQPDPSRPCCDGLICVADRCRDPKKLAPPEPTCLAKYATCYVAGGPQPDKPCCEGLICAADRCRDPKEETAA</sequence>
<evidence type="ECO:0000313" key="3">
    <source>
        <dbReference type="Proteomes" id="UP000315783"/>
    </source>
</evidence>
<keyword evidence="1" id="KW-0732">Signal</keyword>
<keyword evidence="3" id="KW-1185">Reference proteome</keyword>
<gene>
    <name evidence="2" type="ORF">IF1G_01890</name>
</gene>
<accession>A0A545W9U3</accession>
<proteinExistence type="predicted"/>
<dbReference type="AlphaFoldDB" id="A0A545W9U3"/>
<dbReference type="Proteomes" id="UP000315783">
    <property type="component" value="Unassembled WGS sequence"/>
</dbReference>
<evidence type="ECO:0000256" key="1">
    <source>
        <dbReference type="SAM" id="SignalP"/>
    </source>
</evidence>
<name>A0A545W9U3_9HYPO</name>
<organism evidence="2 3">
    <name type="scientific">Cordyceps javanica</name>
    <dbReference type="NCBI Taxonomy" id="43265"/>
    <lineage>
        <taxon>Eukaryota</taxon>
        <taxon>Fungi</taxon>
        <taxon>Dikarya</taxon>
        <taxon>Ascomycota</taxon>
        <taxon>Pezizomycotina</taxon>
        <taxon>Sordariomycetes</taxon>
        <taxon>Hypocreomycetidae</taxon>
        <taxon>Hypocreales</taxon>
        <taxon>Cordycipitaceae</taxon>
        <taxon>Cordyceps</taxon>
    </lineage>
</organism>
<comment type="caution">
    <text evidence="2">The sequence shown here is derived from an EMBL/GenBank/DDBJ whole genome shotgun (WGS) entry which is preliminary data.</text>
</comment>
<protein>
    <submittedName>
        <fullName evidence="2">Uncharacterized protein</fullName>
    </submittedName>
</protein>
<dbReference type="EMBL" id="SPUK01000002">
    <property type="protein sequence ID" value="TQV99675.1"/>
    <property type="molecule type" value="Genomic_DNA"/>
</dbReference>
<reference evidence="2 3" key="1">
    <citation type="journal article" date="2019" name="Appl. Microbiol. Biotechnol.">
        <title>Genome sequence of Isaria javanica and comparative genome analysis insights into family S53 peptidase evolution in fungal entomopathogens.</title>
        <authorList>
            <person name="Lin R."/>
            <person name="Zhang X."/>
            <person name="Xin B."/>
            <person name="Zou M."/>
            <person name="Gao Y."/>
            <person name="Qin F."/>
            <person name="Hu Q."/>
            <person name="Xie B."/>
            <person name="Cheng X."/>
        </authorList>
    </citation>
    <scope>NUCLEOTIDE SEQUENCE [LARGE SCALE GENOMIC DNA]</scope>
    <source>
        <strain evidence="2 3">IJ1G</strain>
    </source>
</reference>
<feature type="signal peptide" evidence="1">
    <location>
        <begin position="1"/>
        <end position="19"/>
    </location>
</feature>
<evidence type="ECO:0000313" key="2">
    <source>
        <dbReference type="EMBL" id="TQV99675.1"/>
    </source>
</evidence>